<comment type="subcellular location">
    <subcellularLocation>
        <location evidence="1">Cell membrane</location>
        <topology evidence="1">Single-pass membrane protein</topology>
    </subcellularLocation>
</comment>
<evidence type="ECO:0000259" key="9">
    <source>
        <dbReference type="PROSITE" id="PS51123"/>
    </source>
</evidence>
<gene>
    <name evidence="10" type="ORF">PT85_05480</name>
    <name evidence="11" type="ORF">SAMN05421672_107106</name>
</gene>
<evidence type="ECO:0000256" key="4">
    <source>
        <dbReference type="ARBA" id="ARBA00022692"/>
    </source>
</evidence>
<evidence type="ECO:0000256" key="3">
    <source>
        <dbReference type="ARBA" id="ARBA00022475"/>
    </source>
</evidence>
<sequence>MRLRRSRQQDTEPSHDRWLVSFADFMTLMFAFFVVMYATSSINEGKYKVLADTLVGIFNQNEKAIKPIPVGQERPRTRDYDLSMEDDGGPMPMEDGDPLAQITRNIEQAFAGLIAEGQLIVRGTESWVEIELKSSLLFPSGDAIPNDHAFDIIEKIARILAPFDNPVQVEGFTDNLPISTPLYPTNWELSAARAASIVRMLNMDGVAPGRLAAVGYGEYHPVADNATPDGRAKNRRVVLVVSRFLETRRSGSTRVENRQAVTGTQSALAPHTDARIEGAVKTPALMAGSGPR</sequence>
<dbReference type="PROSITE" id="PS51123">
    <property type="entry name" value="OMPA_2"/>
    <property type="match status" value="1"/>
</dbReference>
<dbReference type="EMBL" id="JTAK01000002">
    <property type="protein sequence ID" value="KHO65515.1"/>
    <property type="molecule type" value="Genomic_DNA"/>
</dbReference>
<keyword evidence="12" id="KW-1185">Reference proteome</keyword>
<dbReference type="PATRIC" id="fig|706570.3.peg.1380"/>
<keyword evidence="10" id="KW-0969">Cilium</keyword>
<dbReference type="InterPro" id="IPR036737">
    <property type="entry name" value="OmpA-like_sf"/>
</dbReference>
<organism evidence="10 12">
    <name type="scientific">Pseudomonas flexibilis</name>
    <dbReference type="NCBI Taxonomy" id="706570"/>
    <lineage>
        <taxon>Bacteria</taxon>
        <taxon>Pseudomonadati</taxon>
        <taxon>Pseudomonadota</taxon>
        <taxon>Gammaproteobacteria</taxon>
        <taxon>Pseudomonadales</taxon>
        <taxon>Pseudomonadaceae</taxon>
        <taxon>Pseudomonas</taxon>
    </lineage>
</organism>
<dbReference type="AlphaFoldDB" id="A0A0B3BSD1"/>
<comment type="similarity">
    <text evidence="2">Belongs to the MotB family.</text>
</comment>
<dbReference type="PANTHER" id="PTHR30329">
    <property type="entry name" value="STATOR ELEMENT OF FLAGELLAR MOTOR COMPLEX"/>
    <property type="match status" value="1"/>
</dbReference>
<evidence type="ECO:0000256" key="8">
    <source>
        <dbReference type="SAM" id="Phobius"/>
    </source>
</evidence>
<keyword evidence="10" id="KW-0282">Flagellum</keyword>
<dbReference type="Proteomes" id="UP000030980">
    <property type="component" value="Unassembled WGS sequence"/>
</dbReference>
<dbReference type="SUPFAM" id="SSF103088">
    <property type="entry name" value="OmpA-like"/>
    <property type="match status" value="1"/>
</dbReference>
<keyword evidence="4 8" id="KW-0812">Transmembrane</keyword>
<protein>
    <submittedName>
        <fullName evidence="11">Chemotaxis protein MotB</fullName>
    </submittedName>
    <submittedName>
        <fullName evidence="10">Flagellar motor protein MotD</fullName>
    </submittedName>
</protein>
<evidence type="ECO:0000313" key="12">
    <source>
        <dbReference type="Proteomes" id="UP000030980"/>
    </source>
</evidence>
<dbReference type="InterPro" id="IPR006665">
    <property type="entry name" value="OmpA-like"/>
</dbReference>
<feature type="domain" description="OmpA-like" evidence="9">
    <location>
        <begin position="125"/>
        <end position="245"/>
    </location>
</feature>
<dbReference type="NCBIfam" id="NF006541">
    <property type="entry name" value="PRK09038.1"/>
    <property type="match status" value="1"/>
</dbReference>
<dbReference type="Proteomes" id="UP000186079">
    <property type="component" value="Unassembled WGS sequence"/>
</dbReference>
<evidence type="ECO:0000256" key="1">
    <source>
        <dbReference type="ARBA" id="ARBA00004162"/>
    </source>
</evidence>
<keyword evidence="10" id="KW-0966">Cell projection</keyword>
<accession>A0A0B3BSD1</accession>
<dbReference type="CDD" id="cd07185">
    <property type="entry name" value="OmpA_C-like"/>
    <property type="match status" value="1"/>
</dbReference>
<dbReference type="GO" id="GO:0005886">
    <property type="term" value="C:plasma membrane"/>
    <property type="evidence" value="ECO:0007669"/>
    <property type="project" value="UniProtKB-SubCell"/>
</dbReference>
<keyword evidence="3" id="KW-1003">Cell membrane</keyword>
<proteinExistence type="inferred from homology"/>
<evidence type="ECO:0000313" key="13">
    <source>
        <dbReference type="Proteomes" id="UP000186079"/>
    </source>
</evidence>
<accession>A0A0B2D5D2</accession>
<keyword evidence="5 8" id="KW-1133">Transmembrane helix</keyword>
<dbReference type="STRING" id="706570.PT85_05480"/>
<evidence type="ECO:0000313" key="10">
    <source>
        <dbReference type="EMBL" id="KHO65515.1"/>
    </source>
</evidence>
<name>A0A0B3BSD1_9PSED</name>
<dbReference type="PANTHER" id="PTHR30329:SF20">
    <property type="entry name" value="EXPORTED PROTEIN"/>
    <property type="match status" value="1"/>
</dbReference>
<dbReference type="EMBL" id="FTMC01000007">
    <property type="protein sequence ID" value="SIQ53206.1"/>
    <property type="molecule type" value="Genomic_DNA"/>
</dbReference>
<evidence type="ECO:0000256" key="2">
    <source>
        <dbReference type="ARBA" id="ARBA00008914"/>
    </source>
</evidence>
<reference evidence="10 12" key="1">
    <citation type="submission" date="2014-11" db="EMBL/GenBank/DDBJ databases">
        <title>Genome sequence of Pseudomonas tuomuerensis JCM 14085.</title>
        <authorList>
            <person name="Shin S.-K."/>
            <person name="Yi H."/>
        </authorList>
    </citation>
    <scope>NUCLEOTIDE SEQUENCE [LARGE SCALE GENOMIC DNA]</scope>
    <source>
        <strain evidence="10 12">JCM 14085</strain>
    </source>
</reference>
<evidence type="ECO:0000256" key="5">
    <source>
        <dbReference type="ARBA" id="ARBA00022989"/>
    </source>
</evidence>
<dbReference type="InterPro" id="IPR050330">
    <property type="entry name" value="Bact_OuterMem_StrucFunc"/>
</dbReference>
<dbReference type="Pfam" id="PF13677">
    <property type="entry name" value="MotB_plug"/>
    <property type="match status" value="1"/>
</dbReference>
<keyword evidence="6 7" id="KW-0472">Membrane</keyword>
<evidence type="ECO:0000256" key="6">
    <source>
        <dbReference type="ARBA" id="ARBA00023136"/>
    </source>
</evidence>
<reference evidence="11 13" key="2">
    <citation type="submission" date="2017-01" db="EMBL/GenBank/DDBJ databases">
        <authorList>
            <person name="Mah S.A."/>
            <person name="Swanson W.J."/>
            <person name="Moy G.W."/>
            <person name="Vacquier V.D."/>
        </authorList>
    </citation>
    <scope>NUCLEOTIDE SEQUENCE [LARGE SCALE GENOMIC DNA]</scope>
    <source>
        <strain evidence="11 13">ATCC 29606</strain>
    </source>
</reference>
<feature type="transmembrane region" description="Helical" evidence="8">
    <location>
        <begin position="20"/>
        <end position="38"/>
    </location>
</feature>
<dbReference type="Pfam" id="PF00691">
    <property type="entry name" value="OmpA"/>
    <property type="match status" value="1"/>
</dbReference>
<dbReference type="Gene3D" id="3.30.1330.60">
    <property type="entry name" value="OmpA-like domain"/>
    <property type="match status" value="1"/>
</dbReference>
<evidence type="ECO:0000313" key="11">
    <source>
        <dbReference type="EMBL" id="SIQ53206.1"/>
    </source>
</evidence>
<dbReference type="InterPro" id="IPR025713">
    <property type="entry name" value="MotB-like_N_dom"/>
</dbReference>
<dbReference type="OrthoDB" id="9815217at2"/>
<evidence type="ECO:0000256" key="7">
    <source>
        <dbReference type="PROSITE-ProRule" id="PRU00473"/>
    </source>
</evidence>
<dbReference type="RefSeq" id="WP_027591267.1">
    <property type="nucleotide sequence ID" value="NZ_FMUP01000001.1"/>
</dbReference>